<organism evidence="2 3">
    <name type="scientific">Streptomyces hyaluromycini</name>
    <dbReference type="NCBI Taxonomy" id="1377993"/>
    <lineage>
        <taxon>Bacteria</taxon>
        <taxon>Bacillati</taxon>
        <taxon>Actinomycetota</taxon>
        <taxon>Actinomycetes</taxon>
        <taxon>Kitasatosporales</taxon>
        <taxon>Streptomycetaceae</taxon>
        <taxon>Streptomyces</taxon>
    </lineage>
</organism>
<name>A0ABV1XEQ5_9ACTN</name>
<dbReference type="RefSeq" id="WP_350791956.1">
    <property type="nucleotide sequence ID" value="NZ_JBEPEK010000826.1"/>
</dbReference>
<dbReference type="EMBL" id="JBEPEK010000826">
    <property type="protein sequence ID" value="MER7187498.1"/>
    <property type="molecule type" value="Genomic_DNA"/>
</dbReference>
<dbReference type="SUPFAM" id="SSF55781">
    <property type="entry name" value="GAF domain-like"/>
    <property type="match status" value="1"/>
</dbReference>
<feature type="non-terminal residue" evidence="2">
    <location>
        <position position="1"/>
    </location>
</feature>
<keyword evidence="3" id="KW-1185">Reference proteome</keyword>
<comment type="caution">
    <text evidence="2">The sequence shown here is derived from an EMBL/GenBank/DDBJ whole genome shotgun (WGS) entry which is preliminary data.</text>
</comment>
<accession>A0ABV1XEQ5</accession>
<dbReference type="Gene3D" id="3.30.450.40">
    <property type="match status" value="2"/>
</dbReference>
<dbReference type="PANTHER" id="PTHR30136">
    <property type="entry name" value="HELIX-TURN-HELIX TRANSCRIPTIONAL REGULATOR, ICLR FAMILY"/>
    <property type="match status" value="1"/>
</dbReference>
<gene>
    <name evidence="2" type="ORF">ABT404_49955</name>
</gene>
<sequence length="147" mass="15264">LAAPRLRALADRLDEPTALAVLVPGTDPAEIQYVAVAAASRVLTVDVTVGTRLPASRTALGRALLGLDGPGGYALADEELESGLRSIAVPVRDRAGRPVAALNVATHAARRTLAECVSEVLPALHATAARVQDDLHIASRFTHVPLS</sequence>
<dbReference type="PANTHER" id="PTHR30136:SF34">
    <property type="entry name" value="TRANSCRIPTIONAL REGULATOR"/>
    <property type="match status" value="1"/>
</dbReference>
<feature type="domain" description="IclR-ED" evidence="1">
    <location>
        <begin position="1"/>
        <end position="137"/>
    </location>
</feature>
<dbReference type="Pfam" id="PF01614">
    <property type="entry name" value="IclR_C"/>
    <property type="match status" value="1"/>
</dbReference>
<dbReference type="InterPro" id="IPR029016">
    <property type="entry name" value="GAF-like_dom_sf"/>
</dbReference>
<reference evidence="2 3" key="1">
    <citation type="submission" date="2024-06" db="EMBL/GenBank/DDBJ databases">
        <title>The Natural Products Discovery Center: Release of the First 8490 Sequenced Strains for Exploring Actinobacteria Biosynthetic Diversity.</title>
        <authorList>
            <person name="Kalkreuter E."/>
            <person name="Kautsar S.A."/>
            <person name="Yang D."/>
            <person name="Bader C.D."/>
            <person name="Teijaro C.N."/>
            <person name="Fluegel L."/>
            <person name="Davis C.M."/>
            <person name="Simpson J.R."/>
            <person name="Lauterbach L."/>
            <person name="Steele A.D."/>
            <person name="Gui C."/>
            <person name="Meng S."/>
            <person name="Li G."/>
            <person name="Viehrig K."/>
            <person name="Ye F."/>
            <person name="Su P."/>
            <person name="Kiefer A.F."/>
            <person name="Nichols A."/>
            <person name="Cepeda A.J."/>
            <person name="Yan W."/>
            <person name="Fan B."/>
            <person name="Jiang Y."/>
            <person name="Adhikari A."/>
            <person name="Zheng C.-J."/>
            <person name="Schuster L."/>
            <person name="Cowan T.M."/>
            <person name="Smanski M.J."/>
            <person name="Chevrette M.G."/>
            <person name="De Carvalho L.P.S."/>
            <person name="Shen B."/>
        </authorList>
    </citation>
    <scope>NUCLEOTIDE SEQUENCE [LARGE SCALE GENOMIC DNA]</scope>
    <source>
        <strain evidence="2 3">NPDC000234</strain>
    </source>
</reference>
<dbReference type="InterPro" id="IPR014757">
    <property type="entry name" value="Tscrpt_reg_IclR_C"/>
</dbReference>
<protein>
    <submittedName>
        <fullName evidence="2">IclR family transcriptional regulator C-terminal domain-containing protein</fullName>
    </submittedName>
</protein>
<evidence type="ECO:0000313" key="2">
    <source>
        <dbReference type="EMBL" id="MER7187498.1"/>
    </source>
</evidence>
<proteinExistence type="predicted"/>
<evidence type="ECO:0000313" key="3">
    <source>
        <dbReference type="Proteomes" id="UP001474181"/>
    </source>
</evidence>
<evidence type="ECO:0000259" key="1">
    <source>
        <dbReference type="PROSITE" id="PS51078"/>
    </source>
</evidence>
<dbReference type="InterPro" id="IPR050707">
    <property type="entry name" value="HTH_MetabolicPath_Reg"/>
</dbReference>
<dbReference type="Proteomes" id="UP001474181">
    <property type="component" value="Unassembled WGS sequence"/>
</dbReference>
<dbReference type="PROSITE" id="PS51078">
    <property type="entry name" value="ICLR_ED"/>
    <property type="match status" value="1"/>
</dbReference>